<evidence type="ECO:0000313" key="3">
    <source>
        <dbReference type="EMBL" id="KLL10749.1"/>
    </source>
</evidence>
<comment type="caution">
    <text evidence="3">The sequence shown here is derived from an EMBL/GenBank/DDBJ whole genome shotgun (WGS) entry which is preliminary data.</text>
</comment>
<evidence type="ECO:0008006" key="5">
    <source>
        <dbReference type="Google" id="ProtNLM"/>
    </source>
</evidence>
<gene>
    <name evidence="3" type="ORF">FrCorBMG51_15770</name>
</gene>
<feature type="domain" description="Peptidoglycan binding-like" evidence="1">
    <location>
        <begin position="181"/>
        <end position="243"/>
    </location>
</feature>
<feature type="domain" description="Peptidase C51" evidence="2">
    <location>
        <begin position="36"/>
        <end position="123"/>
    </location>
</feature>
<dbReference type="SUPFAM" id="SSF47090">
    <property type="entry name" value="PGBD-like"/>
    <property type="match status" value="1"/>
</dbReference>
<sequence>MATLEDLVDACRREEATYQPSGRDNFTKYGREFGADGQPWCVMFCYVVAGYAGVTLPYKTAGVVDLASWASKNGRKRTPDAIQPGMMVAFDWTLTRTGVAPVKTHIGWCVERSGRTITTVEGNVGNRDEVVSRTYGVNDRAVWLGVDFTDLFPAGNRFLRYPNLARGAKDHSSTGIFPDPGSPVQTLQNALNIVTGREGNHPDRLSPDGDFGPLTERAVRDFQDFFKVPEIGGTVGANTWEVLDYVLDLKGR</sequence>
<evidence type="ECO:0000313" key="4">
    <source>
        <dbReference type="Proteomes" id="UP000035425"/>
    </source>
</evidence>
<dbReference type="InterPro" id="IPR007921">
    <property type="entry name" value="CHAP_dom"/>
</dbReference>
<reference evidence="3 4" key="1">
    <citation type="submission" date="2014-12" db="EMBL/GenBank/DDBJ databases">
        <title>Frankia sp. BMG5.1 draft genome.</title>
        <authorList>
            <person name="Gtari M."/>
            <person name="Ghodhbane-Gtari F."/>
            <person name="Nouioui I."/>
            <person name="Ktari A."/>
            <person name="Hezbri K."/>
            <person name="Mimouni W."/>
            <person name="Sbissi I."/>
            <person name="Ayari A."/>
            <person name="Yamanaka T."/>
            <person name="Normand P."/>
            <person name="Tisa L.S."/>
            <person name="Boudabous A."/>
        </authorList>
    </citation>
    <scope>NUCLEOTIDE SEQUENCE [LARGE SCALE GENOMIC DNA]</scope>
    <source>
        <strain evidence="3 4">BMG5.1</strain>
    </source>
</reference>
<dbReference type="Pfam" id="PF01471">
    <property type="entry name" value="PG_binding_1"/>
    <property type="match status" value="1"/>
</dbReference>
<accession>A0ABR5F201</accession>
<proteinExistence type="predicted"/>
<keyword evidence="4" id="KW-1185">Reference proteome</keyword>
<organism evidence="3 4">
    <name type="scientific">Protofrankia coriariae</name>
    <dbReference type="NCBI Taxonomy" id="1562887"/>
    <lineage>
        <taxon>Bacteria</taxon>
        <taxon>Bacillati</taxon>
        <taxon>Actinomycetota</taxon>
        <taxon>Actinomycetes</taxon>
        <taxon>Frankiales</taxon>
        <taxon>Frankiaceae</taxon>
        <taxon>Protofrankia</taxon>
    </lineage>
</organism>
<evidence type="ECO:0000259" key="2">
    <source>
        <dbReference type="Pfam" id="PF05257"/>
    </source>
</evidence>
<dbReference type="InterPro" id="IPR036366">
    <property type="entry name" value="PGBDSf"/>
</dbReference>
<dbReference type="EMBL" id="JWIO01000026">
    <property type="protein sequence ID" value="KLL10749.1"/>
    <property type="molecule type" value="Genomic_DNA"/>
</dbReference>
<dbReference type="InterPro" id="IPR036365">
    <property type="entry name" value="PGBD-like_sf"/>
</dbReference>
<dbReference type="RefSeq" id="WP_047223822.1">
    <property type="nucleotide sequence ID" value="NZ_JWIO01000026.1"/>
</dbReference>
<dbReference type="InterPro" id="IPR002477">
    <property type="entry name" value="Peptidoglycan-bd-like"/>
</dbReference>
<name>A0ABR5F201_9ACTN</name>
<dbReference type="Proteomes" id="UP000035425">
    <property type="component" value="Unassembled WGS sequence"/>
</dbReference>
<evidence type="ECO:0000259" key="1">
    <source>
        <dbReference type="Pfam" id="PF01471"/>
    </source>
</evidence>
<dbReference type="Pfam" id="PF05257">
    <property type="entry name" value="CHAP"/>
    <property type="match status" value="1"/>
</dbReference>
<dbReference type="Gene3D" id="1.10.101.10">
    <property type="entry name" value="PGBD-like superfamily/PGBD"/>
    <property type="match status" value="1"/>
</dbReference>
<protein>
    <recommendedName>
        <fullName evidence="5">Peptidoglycan binding-like domain-containing protein</fullName>
    </recommendedName>
</protein>